<keyword evidence="1" id="KW-0472">Membrane</keyword>
<sequence length="106" mass="11543">MLFALSVFKAVEPWEPRPRRFAWSVGAVVCVVIFEFLASAIPETWPFGGGRHGSPGGTETSRRYPALWAIGLAATLVGVPLAKSFVRVYDRLFPPRAAANRRGVAS</sequence>
<gene>
    <name evidence="2" type="ORF">ACFQZP_20500</name>
</gene>
<keyword evidence="1" id="KW-1133">Transmembrane helix</keyword>
<dbReference type="EMBL" id="JBHTEC010000001">
    <property type="protein sequence ID" value="MFD0284016.1"/>
    <property type="molecule type" value="Genomic_DNA"/>
</dbReference>
<feature type="transmembrane region" description="Helical" evidence="1">
    <location>
        <begin position="66"/>
        <end position="86"/>
    </location>
</feature>
<reference evidence="3" key="1">
    <citation type="journal article" date="2019" name="Int. J. Syst. Evol. Microbiol.">
        <title>The Global Catalogue of Microorganisms (GCM) 10K type strain sequencing project: providing services to taxonomists for standard genome sequencing and annotation.</title>
        <authorList>
            <consortium name="The Broad Institute Genomics Platform"/>
            <consortium name="The Broad Institute Genome Sequencing Center for Infectious Disease"/>
            <person name="Wu L."/>
            <person name="Ma J."/>
        </authorList>
    </citation>
    <scope>NUCLEOTIDE SEQUENCE [LARGE SCALE GENOMIC DNA]</scope>
    <source>
        <strain evidence="3">CGMCC 4.7198</strain>
    </source>
</reference>
<organism evidence="2 3">
    <name type="scientific">Streptomyces lutosisoli</name>
    <dbReference type="NCBI Taxonomy" id="2665721"/>
    <lineage>
        <taxon>Bacteria</taxon>
        <taxon>Bacillati</taxon>
        <taxon>Actinomycetota</taxon>
        <taxon>Actinomycetes</taxon>
        <taxon>Kitasatosporales</taxon>
        <taxon>Streptomycetaceae</taxon>
        <taxon>Streptomyces</taxon>
    </lineage>
</organism>
<keyword evidence="1" id="KW-0812">Transmembrane</keyword>
<proteinExistence type="predicted"/>
<keyword evidence="3" id="KW-1185">Reference proteome</keyword>
<protein>
    <recommendedName>
        <fullName evidence="4">Cation-transporting P-type ATPase C-terminal domain-containing protein</fullName>
    </recommendedName>
</protein>
<evidence type="ECO:0008006" key="4">
    <source>
        <dbReference type="Google" id="ProtNLM"/>
    </source>
</evidence>
<dbReference type="RefSeq" id="WP_381255096.1">
    <property type="nucleotide sequence ID" value="NZ_JBHTBI010000012.1"/>
</dbReference>
<evidence type="ECO:0000313" key="2">
    <source>
        <dbReference type="EMBL" id="MFD0284016.1"/>
    </source>
</evidence>
<evidence type="ECO:0000313" key="3">
    <source>
        <dbReference type="Proteomes" id="UP001596957"/>
    </source>
</evidence>
<feature type="transmembrane region" description="Helical" evidence="1">
    <location>
        <begin position="21"/>
        <end position="41"/>
    </location>
</feature>
<accession>A0ABW2VHL8</accession>
<comment type="caution">
    <text evidence="2">The sequence shown here is derived from an EMBL/GenBank/DDBJ whole genome shotgun (WGS) entry which is preliminary data.</text>
</comment>
<dbReference type="Proteomes" id="UP001596957">
    <property type="component" value="Unassembled WGS sequence"/>
</dbReference>
<evidence type="ECO:0000256" key="1">
    <source>
        <dbReference type="SAM" id="Phobius"/>
    </source>
</evidence>
<name>A0ABW2VHL8_9ACTN</name>